<dbReference type="AlphaFoldDB" id="A0AAP0FYA9"/>
<dbReference type="PANTHER" id="PTHR47926:SF492">
    <property type="entry name" value="DYW DOMAIN-CONTAINING PROTEIN"/>
    <property type="match status" value="1"/>
</dbReference>
<keyword evidence="4" id="KW-1185">Reference proteome</keyword>
<dbReference type="NCBIfam" id="TIGR00756">
    <property type="entry name" value="PPR"/>
    <property type="match status" value="4"/>
</dbReference>
<dbReference type="GO" id="GO:0009451">
    <property type="term" value="P:RNA modification"/>
    <property type="evidence" value="ECO:0007669"/>
    <property type="project" value="InterPro"/>
</dbReference>
<dbReference type="InterPro" id="IPR046960">
    <property type="entry name" value="PPR_At4g14850-like_plant"/>
</dbReference>
<sequence length="650" mass="72561">MPFYMYTSSSSSSSTISASNWNPSVSLTLNHPTLHLLEKSCRSHHHFKQILAQMMRLHLTAQTFPMSRLLCFAAVSGHEHLLHYAILLFHHFTPNPNLFIFNTMISALSFSLIRSVALYKSMLSFRISPNEQSLLSLLKFCDFPTVARQIHAHAVVHGFNRHVYLQNSLINVYMVCDEQDSARQVFVLMPLKDAVSFNTMISRYAEKGFSLEAFEVFRDMIRSGTRFDEYTAVGLLQACGRLKSATLGKSVHAVVMRRMPLLKSFLILSNAIMDMYSKCEEMRIASKVFDGLEKRDEISWNIIISGFAGAGQLDIACEYFTRSPVRDLISWNSLLAGYAREGEWREALIVFEKMLARGVKPDKITSAALVSAASEMGVLDRGRCVHGWAVKVHGYSDAFLGSALIDMYSKCGSCEGSLRVFNLIEGKDVAAWTAMIAALGFHGRGIEALELFGRLRGRRLVPNSVTFIAVLAACSHTGLVDQGLRIFSDMKEEYGVEPGVEHYGCLVDLLARSGKIDEARDLMRRMEMEPSESMWGAILSASTVRSDVKLAMEALEKLDEMGVGDDGGYVMMSNAYASCGRWSNSDTVRGIMGGRGMKKTAGWSGVVIDGILHDFVASDKRRRDWEEIHSVVFRLHKDMASVVETLLKFS</sequence>
<gene>
    <name evidence="3" type="primary">PCMP-E81</name>
    <name evidence="3" type="ORF">KSP39_PZI019638</name>
</gene>
<dbReference type="PANTHER" id="PTHR47926">
    <property type="entry name" value="PENTATRICOPEPTIDE REPEAT-CONTAINING PROTEIN"/>
    <property type="match status" value="1"/>
</dbReference>
<dbReference type="Pfam" id="PF13041">
    <property type="entry name" value="PPR_2"/>
    <property type="match status" value="2"/>
</dbReference>
<evidence type="ECO:0000256" key="1">
    <source>
        <dbReference type="ARBA" id="ARBA00022737"/>
    </source>
</evidence>
<dbReference type="InterPro" id="IPR011990">
    <property type="entry name" value="TPR-like_helical_dom_sf"/>
</dbReference>
<protein>
    <submittedName>
        <fullName evidence="3">Pentatricopeptide repeat-containing protein</fullName>
    </submittedName>
</protein>
<keyword evidence="1" id="KW-0677">Repeat</keyword>
<dbReference type="EMBL" id="JBBWWQ010000017">
    <property type="protein sequence ID" value="KAK8924100.1"/>
    <property type="molecule type" value="Genomic_DNA"/>
</dbReference>
<feature type="repeat" description="PPR" evidence="2">
    <location>
        <begin position="193"/>
        <end position="227"/>
    </location>
</feature>
<accession>A0AAP0FYA9</accession>
<dbReference type="Gene3D" id="1.25.40.10">
    <property type="entry name" value="Tetratricopeptide repeat domain"/>
    <property type="match status" value="3"/>
</dbReference>
<feature type="repeat" description="PPR" evidence="2">
    <location>
        <begin position="428"/>
        <end position="462"/>
    </location>
</feature>
<dbReference type="FunFam" id="1.25.40.10:FF:001384">
    <property type="entry name" value="Pentatricopeptide repeat-containing protein mitochondrial"/>
    <property type="match status" value="1"/>
</dbReference>
<dbReference type="Pfam" id="PF20431">
    <property type="entry name" value="E_motif"/>
    <property type="match status" value="1"/>
</dbReference>
<evidence type="ECO:0000313" key="4">
    <source>
        <dbReference type="Proteomes" id="UP001418222"/>
    </source>
</evidence>
<feature type="repeat" description="PPR" evidence="2">
    <location>
        <begin position="327"/>
        <end position="361"/>
    </location>
</feature>
<organism evidence="3 4">
    <name type="scientific">Platanthera zijinensis</name>
    <dbReference type="NCBI Taxonomy" id="2320716"/>
    <lineage>
        <taxon>Eukaryota</taxon>
        <taxon>Viridiplantae</taxon>
        <taxon>Streptophyta</taxon>
        <taxon>Embryophyta</taxon>
        <taxon>Tracheophyta</taxon>
        <taxon>Spermatophyta</taxon>
        <taxon>Magnoliopsida</taxon>
        <taxon>Liliopsida</taxon>
        <taxon>Asparagales</taxon>
        <taxon>Orchidaceae</taxon>
        <taxon>Orchidoideae</taxon>
        <taxon>Orchideae</taxon>
        <taxon>Orchidinae</taxon>
        <taxon>Platanthera</taxon>
    </lineage>
</organism>
<dbReference type="FunFam" id="1.25.40.10:FF:000090">
    <property type="entry name" value="Pentatricopeptide repeat-containing protein, chloroplastic"/>
    <property type="match status" value="1"/>
</dbReference>
<evidence type="ECO:0000313" key="3">
    <source>
        <dbReference type="EMBL" id="KAK8924100.1"/>
    </source>
</evidence>
<dbReference type="Pfam" id="PF01535">
    <property type="entry name" value="PPR"/>
    <property type="match status" value="5"/>
</dbReference>
<dbReference type="InterPro" id="IPR002885">
    <property type="entry name" value="PPR_rpt"/>
</dbReference>
<feature type="repeat" description="PPR" evidence="2">
    <location>
        <begin position="463"/>
        <end position="498"/>
    </location>
</feature>
<name>A0AAP0FYA9_9ASPA</name>
<evidence type="ECO:0000256" key="2">
    <source>
        <dbReference type="PROSITE-ProRule" id="PRU00708"/>
    </source>
</evidence>
<reference evidence="3 4" key="1">
    <citation type="journal article" date="2022" name="Nat. Plants">
        <title>Genomes of leafy and leafless Platanthera orchids illuminate the evolution of mycoheterotrophy.</title>
        <authorList>
            <person name="Li M.H."/>
            <person name="Liu K.W."/>
            <person name="Li Z."/>
            <person name="Lu H.C."/>
            <person name="Ye Q.L."/>
            <person name="Zhang D."/>
            <person name="Wang J.Y."/>
            <person name="Li Y.F."/>
            <person name="Zhong Z.M."/>
            <person name="Liu X."/>
            <person name="Yu X."/>
            <person name="Liu D.K."/>
            <person name="Tu X.D."/>
            <person name="Liu B."/>
            <person name="Hao Y."/>
            <person name="Liao X.Y."/>
            <person name="Jiang Y.T."/>
            <person name="Sun W.H."/>
            <person name="Chen J."/>
            <person name="Chen Y.Q."/>
            <person name="Ai Y."/>
            <person name="Zhai J.W."/>
            <person name="Wu S.S."/>
            <person name="Zhou Z."/>
            <person name="Hsiao Y.Y."/>
            <person name="Wu W.L."/>
            <person name="Chen Y.Y."/>
            <person name="Lin Y.F."/>
            <person name="Hsu J.L."/>
            <person name="Li C.Y."/>
            <person name="Wang Z.W."/>
            <person name="Zhao X."/>
            <person name="Zhong W.Y."/>
            <person name="Ma X.K."/>
            <person name="Ma L."/>
            <person name="Huang J."/>
            <person name="Chen G.Z."/>
            <person name="Huang M.Z."/>
            <person name="Huang L."/>
            <person name="Peng D.H."/>
            <person name="Luo Y.B."/>
            <person name="Zou S.Q."/>
            <person name="Chen S.P."/>
            <person name="Lan S."/>
            <person name="Tsai W.C."/>
            <person name="Van de Peer Y."/>
            <person name="Liu Z.J."/>
        </authorList>
    </citation>
    <scope>NUCLEOTIDE SEQUENCE [LARGE SCALE GENOMIC DNA]</scope>
    <source>
        <strain evidence="3">Lor287</strain>
    </source>
</reference>
<feature type="repeat" description="PPR" evidence="2">
    <location>
        <begin position="499"/>
        <end position="533"/>
    </location>
</feature>
<dbReference type="Proteomes" id="UP001418222">
    <property type="component" value="Unassembled WGS sequence"/>
</dbReference>
<dbReference type="GO" id="GO:0003723">
    <property type="term" value="F:RNA binding"/>
    <property type="evidence" value="ECO:0007669"/>
    <property type="project" value="InterPro"/>
</dbReference>
<dbReference type="PROSITE" id="PS51375">
    <property type="entry name" value="PPR"/>
    <property type="match status" value="5"/>
</dbReference>
<comment type="caution">
    <text evidence="3">The sequence shown here is derived from an EMBL/GenBank/DDBJ whole genome shotgun (WGS) entry which is preliminary data.</text>
</comment>
<proteinExistence type="predicted"/>
<dbReference type="InterPro" id="IPR046848">
    <property type="entry name" value="E_motif"/>
</dbReference>